<evidence type="ECO:0000313" key="2">
    <source>
        <dbReference type="Proteomes" id="UP000504606"/>
    </source>
</evidence>
<sequence length="384" mass="42978">MRRTEHERGGPLTRNLQWWLHHVTHEGNHDNVLRWLLFKLRGSKFSMRVAMIAVTVTLVNALTAENLNRADVSIRYFVGVNACICLQLMFINREDLLRRWLGLVIVHAHSAETDPATDDEFMALLARRARKGRFMRWFFVVHATATEVTFVYTLSIWAPTWLQQGIGNKEIWKEWMRWTVLTLQAYGLLAGLASVYTFLPLVLQITMASADLMYILGKKLEVCRCSRTIAATESALISACLLSDECVSDVIAPVIFASLLMPLISLVQALSGVVDSLDALGTAPLFITITVPLYLAGDMLASARQGIADSAARGPWLEEEPWQRRMRAAVMLGASGEGALPRCQGLGKLNRRGLLHVLQSWFSFLQAMLNLRKGVKVTASRNNS</sequence>
<feature type="transmembrane region" description="Helical" evidence="1">
    <location>
        <begin position="279"/>
        <end position="297"/>
    </location>
</feature>
<evidence type="ECO:0000313" key="3">
    <source>
        <dbReference type="RefSeq" id="XP_052123111.1"/>
    </source>
</evidence>
<keyword evidence="1" id="KW-1133">Transmembrane helix</keyword>
<name>A0A9C6U0H3_FRAOC</name>
<protein>
    <submittedName>
        <fullName evidence="3">Uncharacterized protein LOC127749331</fullName>
    </submittedName>
</protein>
<feature type="transmembrane region" description="Helical" evidence="1">
    <location>
        <begin position="137"/>
        <end position="158"/>
    </location>
</feature>
<dbReference type="RefSeq" id="XP_052123111.1">
    <property type="nucleotide sequence ID" value="XM_052267151.1"/>
</dbReference>
<dbReference type="GeneID" id="127749331"/>
<evidence type="ECO:0000256" key="1">
    <source>
        <dbReference type="SAM" id="Phobius"/>
    </source>
</evidence>
<gene>
    <name evidence="3" type="primary">LOC127749331</name>
</gene>
<organism evidence="2 3">
    <name type="scientific">Frankliniella occidentalis</name>
    <name type="common">Western flower thrips</name>
    <name type="synonym">Euthrips occidentalis</name>
    <dbReference type="NCBI Taxonomy" id="133901"/>
    <lineage>
        <taxon>Eukaryota</taxon>
        <taxon>Metazoa</taxon>
        <taxon>Ecdysozoa</taxon>
        <taxon>Arthropoda</taxon>
        <taxon>Hexapoda</taxon>
        <taxon>Insecta</taxon>
        <taxon>Pterygota</taxon>
        <taxon>Neoptera</taxon>
        <taxon>Paraneoptera</taxon>
        <taxon>Thysanoptera</taxon>
        <taxon>Terebrantia</taxon>
        <taxon>Thripoidea</taxon>
        <taxon>Thripidae</taxon>
        <taxon>Frankliniella</taxon>
    </lineage>
</organism>
<feature type="transmembrane region" description="Helical" evidence="1">
    <location>
        <begin position="178"/>
        <end position="203"/>
    </location>
</feature>
<feature type="transmembrane region" description="Helical" evidence="1">
    <location>
        <begin position="45"/>
        <end position="62"/>
    </location>
</feature>
<proteinExistence type="predicted"/>
<dbReference type="OrthoDB" id="10499530at2759"/>
<dbReference type="Proteomes" id="UP000504606">
    <property type="component" value="Unplaced"/>
</dbReference>
<keyword evidence="2" id="KW-1185">Reference proteome</keyword>
<reference evidence="3" key="1">
    <citation type="submission" date="2025-08" db="UniProtKB">
        <authorList>
            <consortium name="RefSeq"/>
        </authorList>
    </citation>
    <scope>IDENTIFICATION</scope>
    <source>
        <tissue evidence="3">Whole organism</tissue>
    </source>
</reference>
<accession>A0A9C6U0H3</accession>
<dbReference type="AlphaFoldDB" id="A0A9C6U0H3"/>
<feature type="transmembrane region" description="Helical" evidence="1">
    <location>
        <begin position="74"/>
        <end position="91"/>
    </location>
</feature>
<keyword evidence="1" id="KW-0812">Transmembrane</keyword>
<dbReference type="KEGG" id="foc:127749331"/>
<keyword evidence="1" id="KW-0472">Membrane</keyword>
<feature type="transmembrane region" description="Helical" evidence="1">
    <location>
        <begin position="250"/>
        <end position="273"/>
    </location>
</feature>